<dbReference type="GO" id="GO:0003729">
    <property type="term" value="F:mRNA binding"/>
    <property type="evidence" value="ECO:0007669"/>
    <property type="project" value="TreeGrafter"/>
</dbReference>
<feature type="region of interest" description="Disordered" evidence="11">
    <location>
        <begin position="798"/>
        <end position="834"/>
    </location>
</feature>
<evidence type="ECO:0000256" key="5">
    <source>
        <dbReference type="ARBA" id="ARBA00022759"/>
    </source>
</evidence>
<feature type="compositionally biased region" description="Basic and acidic residues" evidence="11">
    <location>
        <begin position="615"/>
        <end position="638"/>
    </location>
</feature>
<gene>
    <name evidence="13" type="primary">ZC3H12C</name>
    <name evidence="13" type="ORF">BLAG_LOCUS883</name>
</gene>
<keyword evidence="4 10" id="KW-0479">Metal-binding</keyword>
<dbReference type="InterPro" id="IPR000571">
    <property type="entry name" value="Znf_CCCH"/>
</dbReference>
<dbReference type="GO" id="GO:0016787">
    <property type="term" value="F:hydrolase activity"/>
    <property type="evidence" value="ECO:0007669"/>
    <property type="project" value="UniProtKB-KW"/>
</dbReference>
<feature type="region of interest" description="Disordered" evidence="11">
    <location>
        <begin position="197"/>
        <end position="242"/>
    </location>
</feature>
<dbReference type="GO" id="GO:0036464">
    <property type="term" value="C:cytoplasmic ribonucleoprotein granule"/>
    <property type="evidence" value="ECO:0007669"/>
    <property type="project" value="TreeGrafter"/>
</dbReference>
<dbReference type="CDD" id="cd09032">
    <property type="entry name" value="KH-I_N4BP1_like_rpt1"/>
    <property type="match status" value="1"/>
</dbReference>
<feature type="region of interest" description="Disordered" evidence="11">
    <location>
        <begin position="549"/>
        <end position="653"/>
    </location>
</feature>
<proteinExistence type="inferred from homology"/>
<name>A0A8J9YIG9_BRALA</name>
<keyword evidence="8 10" id="KW-0862">Zinc</keyword>
<evidence type="ECO:0000313" key="13">
    <source>
        <dbReference type="EMBL" id="CAH1229663.1"/>
    </source>
</evidence>
<dbReference type="InterPro" id="IPR021869">
    <property type="entry name" value="RNase_Zc3h12_NYN"/>
</dbReference>
<dbReference type="PANTHER" id="PTHR12876:SF35">
    <property type="entry name" value="LD08718P-RELATED"/>
    <property type="match status" value="1"/>
</dbReference>
<evidence type="ECO:0000256" key="9">
    <source>
        <dbReference type="ARBA" id="ARBA00022842"/>
    </source>
</evidence>
<evidence type="ECO:0000259" key="12">
    <source>
        <dbReference type="PROSITE" id="PS50103"/>
    </source>
</evidence>
<evidence type="ECO:0000256" key="1">
    <source>
        <dbReference type="ARBA" id="ARBA00001946"/>
    </source>
</evidence>
<evidence type="ECO:0000256" key="4">
    <source>
        <dbReference type="ARBA" id="ARBA00022723"/>
    </source>
</evidence>
<feature type="domain" description="C3H1-type" evidence="12">
    <location>
        <begin position="499"/>
        <end position="524"/>
    </location>
</feature>
<evidence type="ECO:0000256" key="3">
    <source>
        <dbReference type="ARBA" id="ARBA00022722"/>
    </source>
</evidence>
<dbReference type="GO" id="GO:0004521">
    <property type="term" value="F:RNA endonuclease activity"/>
    <property type="evidence" value="ECO:0007669"/>
    <property type="project" value="TreeGrafter"/>
</dbReference>
<dbReference type="InterPro" id="IPR051101">
    <property type="entry name" value="ZC3H12/N4BP1_RNase_Reg"/>
</dbReference>
<organism evidence="13 14">
    <name type="scientific">Branchiostoma lanceolatum</name>
    <name type="common">Common lancelet</name>
    <name type="synonym">Amphioxus lanceolatum</name>
    <dbReference type="NCBI Taxonomy" id="7740"/>
    <lineage>
        <taxon>Eukaryota</taxon>
        <taxon>Metazoa</taxon>
        <taxon>Chordata</taxon>
        <taxon>Cephalochordata</taxon>
        <taxon>Leptocardii</taxon>
        <taxon>Amphioxiformes</taxon>
        <taxon>Branchiostomatidae</taxon>
        <taxon>Branchiostoma</taxon>
    </lineage>
</organism>
<reference evidence="13" key="1">
    <citation type="submission" date="2022-01" db="EMBL/GenBank/DDBJ databases">
        <authorList>
            <person name="Braso-Vives M."/>
        </authorList>
    </citation>
    <scope>NUCLEOTIDE SEQUENCE</scope>
</reference>
<keyword evidence="5" id="KW-0255">Endonuclease</keyword>
<dbReference type="EMBL" id="OV696686">
    <property type="protein sequence ID" value="CAH1229663.1"/>
    <property type="molecule type" value="Genomic_DNA"/>
</dbReference>
<dbReference type="GO" id="GO:0005634">
    <property type="term" value="C:nucleus"/>
    <property type="evidence" value="ECO:0007669"/>
    <property type="project" value="TreeGrafter"/>
</dbReference>
<dbReference type="OrthoDB" id="392925at2759"/>
<feature type="region of interest" description="Disordered" evidence="11">
    <location>
        <begin position="14"/>
        <end position="37"/>
    </location>
</feature>
<dbReference type="InterPro" id="IPR040546">
    <property type="entry name" value="Rege-1_UBA-like"/>
</dbReference>
<dbReference type="PROSITE" id="PS50103">
    <property type="entry name" value="ZF_C3H1"/>
    <property type="match status" value="1"/>
</dbReference>
<comment type="similarity">
    <text evidence="2">Belongs to the ZC3H12 family.</text>
</comment>
<evidence type="ECO:0000256" key="6">
    <source>
        <dbReference type="ARBA" id="ARBA00022771"/>
    </source>
</evidence>
<keyword evidence="3" id="KW-0540">Nuclease</keyword>
<feature type="zinc finger region" description="C3H1-type" evidence="10">
    <location>
        <begin position="499"/>
        <end position="524"/>
    </location>
</feature>
<dbReference type="InterPro" id="IPR056629">
    <property type="entry name" value="KH_N4BP1_1st"/>
</dbReference>
<keyword evidence="9" id="KW-0460">Magnesium</keyword>
<evidence type="ECO:0000256" key="10">
    <source>
        <dbReference type="PROSITE-ProRule" id="PRU00723"/>
    </source>
</evidence>
<evidence type="ECO:0000256" key="11">
    <source>
        <dbReference type="SAM" id="MobiDB-lite"/>
    </source>
</evidence>
<evidence type="ECO:0000256" key="7">
    <source>
        <dbReference type="ARBA" id="ARBA00022801"/>
    </source>
</evidence>
<keyword evidence="6 10" id="KW-0863">Zinc-finger</keyword>
<evidence type="ECO:0000313" key="14">
    <source>
        <dbReference type="Proteomes" id="UP000838412"/>
    </source>
</evidence>
<sequence length="972" mass="110365">MCKTSICATNSRTREMTRNKDHADGKAMQADQERKEASGPCEFVVPAGVRDQLMAAKQRVEALFRVTVLLLNVASAEPATSSNQWVRVEGEKERQLRAKDYILSLCCPDHELTREEKCSPEFYDALDKLQSKIEYESQAALTALNNTTFRIQAYNEIQLSTALSLIEEEKKKFVAANMRHTAAESLNENMRLSMNNGEIGIPRTLDNVPSSTKRSDESLDSIDGLRSNTSSPKGSDGESFDPYSDSESIIKMEFAVKLGYPEADVLRVLKKLGPDALQNDILGDLVKIGVGNKDEDSEEKQRLVAKGGRSTHLSVCDKTEDEAVFSDEDETDNLRAIVIDGSNVAMSHGNKEVFSCKGIALAVDYFIKRGHRDITVFVPNWRKEASRPEQPIAEQQILDKLEKDKILVYTPSRRVAGRRVVCYDDRFILRLANETDGIIVSNDNYRDLQTEKPEWKKIIEERLLMYSFVNDRFMVPDDPLGRYGPTLDNFLRKRPTAPEKKAPPCPYGKKCTYGNKCKYYHPERGNVPQKSVSEQITEDGKNRVKALHKRVSLSTSKDIKKDAPRVRDTRKLGTETTSPSNLPEETPTLYADLSTESKPTNVERGSKQVIAEKPISSDRELKPKSTRKETPVSLDTKDVFQGGNPDESASLPPQIHLQAPDRRDVSAAPFMSWQGPARPHPTHSPQAMHSYHGGSARDVMNADPNAQWNRPQPQQQPMYPREPRMQYSRPYDPVMQHPGHQYPDYSIETFYSSPEPRDVSQEMSNMALRDATSLPPESGYISGRHGSWDMYQHYHSQPGVRSLQHQPPASADPYRDHRGGSHPFQYSRQSSTSEPHLYHEQQMGMRQRGPVYNGQNNLNYGMTSSQHHHQQLRSRAIPANIPPEYDNYWRGHPQMQPQQYTYPSNMPQEQYQMKSNPDDAPILMDDPRYRIYVNLSGVFQPDKVRQALNRYPHERDPSKISQIIVDMQVLKG</sequence>
<keyword evidence="14" id="KW-1185">Reference proteome</keyword>
<evidence type="ECO:0000256" key="8">
    <source>
        <dbReference type="ARBA" id="ARBA00022833"/>
    </source>
</evidence>
<dbReference type="FunFam" id="3.40.50.11980:FF:000001">
    <property type="entry name" value="ZC3H12A isoform 1"/>
    <property type="match status" value="1"/>
</dbReference>
<dbReference type="GO" id="GO:0008270">
    <property type="term" value="F:zinc ion binding"/>
    <property type="evidence" value="ECO:0007669"/>
    <property type="project" value="UniProtKB-KW"/>
</dbReference>
<dbReference type="Pfam" id="PF11977">
    <property type="entry name" value="RNase_Zc3h12a"/>
    <property type="match status" value="1"/>
</dbReference>
<keyword evidence="7" id="KW-0378">Hydrolase</keyword>
<evidence type="ECO:0000256" key="2">
    <source>
        <dbReference type="ARBA" id="ARBA00010922"/>
    </source>
</evidence>
<feature type="compositionally biased region" description="Basic and acidic residues" evidence="11">
    <location>
        <begin position="557"/>
        <end position="573"/>
    </location>
</feature>
<dbReference type="PANTHER" id="PTHR12876">
    <property type="entry name" value="N4BP1-RELATED"/>
    <property type="match status" value="1"/>
</dbReference>
<dbReference type="Gene3D" id="3.40.50.11980">
    <property type="match status" value="1"/>
</dbReference>
<accession>A0A8J9YIG9</accession>
<protein>
    <submittedName>
        <fullName evidence="13">ZC3H12C protein</fullName>
    </submittedName>
</protein>
<dbReference type="CDD" id="cd18729">
    <property type="entry name" value="PIN_Zc3h12-like"/>
    <property type="match status" value="1"/>
</dbReference>
<dbReference type="Pfam" id="PF18039">
    <property type="entry name" value="UBA_6"/>
    <property type="match status" value="1"/>
</dbReference>
<comment type="cofactor">
    <cofactor evidence="1">
        <name>Mg(2+)</name>
        <dbReference type="ChEBI" id="CHEBI:18420"/>
    </cofactor>
</comment>
<dbReference type="Pfam" id="PF23050">
    <property type="entry name" value="KH_N4BP1_1st"/>
    <property type="match status" value="1"/>
</dbReference>
<dbReference type="AlphaFoldDB" id="A0A8J9YIG9"/>
<feature type="compositionally biased region" description="Polar residues" evidence="11">
    <location>
        <begin position="574"/>
        <end position="583"/>
    </location>
</feature>
<feature type="compositionally biased region" description="Polar residues" evidence="11">
    <location>
        <begin position="824"/>
        <end position="834"/>
    </location>
</feature>
<dbReference type="Proteomes" id="UP000838412">
    <property type="component" value="Chromosome 1"/>
</dbReference>